<dbReference type="Gene3D" id="2.60.120.260">
    <property type="entry name" value="Galactose-binding domain-like"/>
    <property type="match status" value="1"/>
</dbReference>
<dbReference type="OrthoDB" id="9758603at2"/>
<comment type="catalytic activity">
    <reaction evidence="1">
        <text>Hydrolysis of terminal, non-reducing beta-D-mannose residues in beta-D-mannosides.</text>
        <dbReference type="EC" id="3.2.1.25"/>
    </reaction>
</comment>
<evidence type="ECO:0000256" key="8">
    <source>
        <dbReference type="ARBA" id="ARBA00041614"/>
    </source>
</evidence>
<dbReference type="AlphaFoldDB" id="C7QZA1"/>
<protein>
    <recommendedName>
        <fullName evidence="7">Beta-mannosidase B</fullName>
        <ecNumber evidence="3">3.2.1.25</ecNumber>
    </recommendedName>
    <alternativeName>
        <fullName evidence="8">Mannanase B</fullName>
    </alternativeName>
</protein>
<dbReference type="EMBL" id="CP001706">
    <property type="protein sequence ID" value="ACV09399.1"/>
    <property type="molecule type" value="Genomic_DNA"/>
</dbReference>
<dbReference type="EC" id="3.2.1.25" evidence="3"/>
<keyword evidence="13" id="KW-1185">Reference proteome</keyword>
<sequence>MTTSSVPTHWTLHLLDGPAPTHLDLTAVPATVPGTVHTDLLAAGLIDDPYLHMNEVSLEWMKHCSWRYDTTLTLDPPQPGERFELICEGIDTVASVYVNNTHIADTENQHRTYSFDVTDHITTATTLTVDFTSALARAREHITTLGDRPRAYDNPFNMVRKMACSFGWDWGPDLQTAGLWKPVTLHRWSHVRAHTPTIITTLDDHGTGHVTATVQLHWAPDATEPAELTLTLTTEPNKPAHTTTITVTPNQDRASVILDIPNAPVWWPAGYGDQPLCDTTLTLTSAGDTRFTTTKRVGFRTIEAHTTPDEHGTPFTLTINGQPIFIRGANWIPDDHLLTRITRDQLNTRITQARDANMNLLRVWGGGIYETDDFYDLCSEHGILVWQDFLLACAAYPEEEPFWSQLEAEARDNIARLTPYPALAVWNGGNENLWGFMDWGWQEELAGKSWGLGYYSDLFPRLLADIDPTRVYCDGSPYSPGFTAELESGVTAVHPNDQRHGTRHEWEVWNRQDYLTHLDYVPRFCSEFGHQGPPTWTTLTHAVAPENLHKDSDEFLLHQKAEDGNAKLDRGLAPHLPLPTDFADWNWATQLSQAHSVAFGVEHFRSRWPYTAGAIVWQLNDCWPVTSWAAIDSHGRNKPLYYGLAHAFAPRLITVKPVSDVVGGGEGAVATALGAGFGEDLPAGRDALGTPTVYVVNDTAHVWDGEATCELRSLDGTALASVSQPVRVAARSVESFPLPDDVRHPASPEASYVVVSVGDVRTFHYFTELKNLSLDSQAVTVAQVSPGSDSVVARGTTDTGASPVHVTLSAHSLAVDVALLVDRLDPQASVDDQLVTIQAGESHTFTVWTRLSALQVADRLAHGEQARFIVRSVNDLMRIS</sequence>
<evidence type="ECO:0000256" key="3">
    <source>
        <dbReference type="ARBA" id="ARBA00012754"/>
    </source>
</evidence>
<dbReference type="InterPro" id="IPR050887">
    <property type="entry name" value="Beta-mannosidase_GH2"/>
</dbReference>
<dbReference type="Pfam" id="PF22666">
    <property type="entry name" value="Glyco_hydro_2_N2"/>
    <property type="match status" value="1"/>
</dbReference>
<evidence type="ECO:0000259" key="9">
    <source>
        <dbReference type="Pfam" id="PF00703"/>
    </source>
</evidence>
<accession>C7QZA1</accession>
<dbReference type="Gene3D" id="3.20.20.80">
    <property type="entry name" value="Glycosidases"/>
    <property type="match status" value="1"/>
</dbReference>
<dbReference type="HOGENOM" id="CLU_005015_3_2_11"/>
<dbReference type="GO" id="GO:0004567">
    <property type="term" value="F:beta-mannosidase activity"/>
    <property type="evidence" value="ECO:0007669"/>
    <property type="project" value="UniProtKB-EC"/>
</dbReference>
<dbReference type="Gene3D" id="2.60.40.10">
    <property type="entry name" value="Immunoglobulins"/>
    <property type="match status" value="1"/>
</dbReference>
<dbReference type="InterPro" id="IPR006102">
    <property type="entry name" value="Ig-like_GH2"/>
</dbReference>
<keyword evidence="5 12" id="KW-0326">Glycosidase</keyword>
<evidence type="ECO:0000256" key="1">
    <source>
        <dbReference type="ARBA" id="ARBA00000829"/>
    </source>
</evidence>
<dbReference type="PANTHER" id="PTHR43730">
    <property type="entry name" value="BETA-MANNOSIDASE"/>
    <property type="match status" value="1"/>
</dbReference>
<evidence type="ECO:0000256" key="6">
    <source>
        <dbReference type="ARBA" id="ARBA00038429"/>
    </source>
</evidence>
<name>C7QZA1_JONDD</name>
<dbReference type="Proteomes" id="UP000000628">
    <property type="component" value="Chromosome"/>
</dbReference>
<feature type="domain" description="Beta-mannosidase-like galactose-binding" evidence="11">
    <location>
        <begin position="27"/>
        <end position="181"/>
    </location>
</feature>
<dbReference type="eggNOG" id="COG3250">
    <property type="taxonomic scope" value="Bacteria"/>
</dbReference>
<evidence type="ECO:0000256" key="2">
    <source>
        <dbReference type="ARBA" id="ARBA00004740"/>
    </source>
</evidence>
<evidence type="ECO:0000313" key="13">
    <source>
        <dbReference type="Proteomes" id="UP000000628"/>
    </source>
</evidence>
<dbReference type="InterPro" id="IPR041447">
    <property type="entry name" value="Mannosidase_ig"/>
</dbReference>
<dbReference type="InterPro" id="IPR036156">
    <property type="entry name" value="Beta-gal/glucu_dom_sf"/>
</dbReference>
<gene>
    <name evidence="12" type="ordered locus">Jden_1756</name>
</gene>
<dbReference type="SUPFAM" id="SSF49785">
    <property type="entry name" value="Galactose-binding domain-like"/>
    <property type="match status" value="1"/>
</dbReference>
<dbReference type="InterPro" id="IPR054593">
    <property type="entry name" value="Beta-mannosidase-like_N2"/>
</dbReference>
<dbReference type="FunFam" id="3.20.20.80:FF:000050">
    <property type="entry name" value="Beta-mannosidase B"/>
    <property type="match status" value="1"/>
</dbReference>
<dbReference type="SUPFAM" id="SSF49303">
    <property type="entry name" value="beta-Galactosidase/glucuronidase domain"/>
    <property type="match status" value="1"/>
</dbReference>
<dbReference type="SUPFAM" id="SSF51445">
    <property type="entry name" value="(Trans)glycosidases"/>
    <property type="match status" value="1"/>
</dbReference>
<dbReference type="Pfam" id="PF17786">
    <property type="entry name" value="Mannosidase_ig"/>
    <property type="match status" value="1"/>
</dbReference>
<reference evidence="12 13" key="1">
    <citation type="journal article" date="2009" name="Stand. Genomic Sci.">
        <title>Complete genome sequence of Jonesia denitrificans type strain (Prevot 55134).</title>
        <authorList>
            <person name="Pukall R."/>
            <person name="Gehrich-Schroter G."/>
            <person name="Lapidus A."/>
            <person name="Nolan M."/>
            <person name="Glavina Del Rio T."/>
            <person name="Lucas S."/>
            <person name="Chen F."/>
            <person name="Tice H."/>
            <person name="Pitluck S."/>
            <person name="Cheng J.F."/>
            <person name="Copeland A."/>
            <person name="Saunders E."/>
            <person name="Brettin T."/>
            <person name="Detter J.C."/>
            <person name="Bruce D."/>
            <person name="Goodwin L."/>
            <person name="Pati A."/>
            <person name="Ivanova N."/>
            <person name="Mavromatis K."/>
            <person name="Ovchinnikova G."/>
            <person name="Chen A."/>
            <person name="Palaniappan K."/>
            <person name="Land M."/>
            <person name="Hauser L."/>
            <person name="Chang Y.J."/>
            <person name="Jeffries C.D."/>
            <person name="Chain P."/>
            <person name="Goker M."/>
            <person name="Bristow J."/>
            <person name="Eisen J.A."/>
            <person name="Markowitz V."/>
            <person name="Hugenholtz P."/>
            <person name="Kyrpides N.C."/>
            <person name="Klenk H.P."/>
            <person name="Han C."/>
        </authorList>
    </citation>
    <scope>NUCLEOTIDE SEQUENCE [LARGE SCALE GENOMIC DNA]</scope>
    <source>
        <strain evidence="13">ATCC 14870 / DSM 20603 / BCRC 15368 / CIP 55.134 / JCM 11481 / NBRC 15587 / NCTC 10816 / Prevot 55134</strain>
    </source>
</reference>
<organism evidence="12 13">
    <name type="scientific">Jonesia denitrificans (strain ATCC 14870 / DSM 20603 / BCRC 15368 / CIP 55.134 / JCM 11481 / NBRC 15587 / NCTC 10816 / Prevot 55134)</name>
    <name type="common">Listeria denitrificans</name>
    <dbReference type="NCBI Taxonomy" id="471856"/>
    <lineage>
        <taxon>Bacteria</taxon>
        <taxon>Bacillati</taxon>
        <taxon>Actinomycetota</taxon>
        <taxon>Actinomycetes</taxon>
        <taxon>Micrococcales</taxon>
        <taxon>Jonesiaceae</taxon>
        <taxon>Jonesia</taxon>
    </lineage>
</organism>
<dbReference type="KEGG" id="jde:Jden_1756"/>
<evidence type="ECO:0000259" key="10">
    <source>
        <dbReference type="Pfam" id="PF17786"/>
    </source>
</evidence>
<evidence type="ECO:0000313" key="12">
    <source>
        <dbReference type="EMBL" id="ACV09399.1"/>
    </source>
</evidence>
<proteinExistence type="inferred from homology"/>
<evidence type="ECO:0000256" key="4">
    <source>
        <dbReference type="ARBA" id="ARBA00022801"/>
    </source>
</evidence>
<evidence type="ECO:0000259" key="11">
    <source>
        <dbReference type="Pfam" id="PF22666"/>
    </source>
</evidence>
<dbReference type="GO" id="GO:0006516">
    <property type="term" value="P:glycoprotein catabolic process"/>
    <property type="evidence" value="ECO:0007669"/>
    <property type="project" value="TreeGrafter"/>
</dbReference>
<comment type="similarity">
    <text evidence="6">Belongs to the glycosyl hydrolase 2 family. Beta-mannosidase B subfamily.</text>
</comment>
<feature type="domain" description="Glycoside hydrolase family 2 immunoglobulin-like beta-sandwich" evidence="9">
    <location>
        <begin position="195"/>
        <end position="300"/>
    </location>
</feature>
<keyword evidence="4 12" id="KW-0378">Hydrolase</keyword>
<dbReference type="Pfam" id="PF00703">
    <property type="entry name" value="Glyco_hydro_2"/>
    <property type="match status" value="1"/>
</dbReference>
<dbReference type="STRING" id="471856.Jden_1756"/>
<evidence type="ECO:0000256" key="7">
    <source>
        <dbReference type="ARBA" id="ARBA00041069"/>
    </source>
</evidence>
<evidence type="ECO:0000256" key="5">
    <source>
        <dbReference type="ARBA" id="ARBA00023295"/>
    </source>
</evidence>
<comment type="pathway">
    <text evidence="2">Glycan metabolism; N-glycan degradation.</text>
</comment>
<dbReference type="CAZy" id="GH2">
    <property type="family name" value="Glycoside Hydrolase Family 2"/>
</dbReference>
<feature type="domain" description="Mannosidase Ig/CBM-like" evidence="10">
    <location>
        <begin position="692"/>
        <end position="771"/>
    </location>
</feature>
<dbReference type="PANTHER" id="PTHR43730:SF1">
    <property type="entry name" value="BETA-MANNOSIDASE"/>
    <property type="match status" value="1"/>
</dbReference>
<dbReference type="InterPro" id="IPR008979">
    <property type="entry name" value="Galactose-bd-like_sf"/>
</dbReference>
<dbReference type="RefSeq" id="WP_015772027.1">
    <property type="nucleotide sequence ID" value="NC_013174.1"/>
</dbReference>
<dbReference type="InterPro" id="IPR017853">
    <property type="entry name" value="GH"/>
</dbReference>
<dbReference type="InterPro" id="IPR013783">
    <property type="entry name" value="Ig-like_fold"/>
</dbReference>
<dbReference type="GO" id="GO:0005975">
    <property type="term" value="P:carbohydrate metabolic process"/>
    <property type="evidence" value="ECO:0007669"/>
    <property type="project" value="InterPro"/>
</dbReference>